<dbReference type="Proteomes" id="UP001597173">
    <property type="component" value="Unassembled WGS sequence"/>
</dbReference>
<dbReference type="EMBL" id="JBHTNF010000020">
    <property type="protein sequence ID" value="MFD1330271.1"/>
    <property type="molecule type" value="Genomic_DNA"/>
</dbReference>
<evidence type="ECO:0000313" key="2">
    <source>
        <dbReference type="Proteomes" id="UP001597173"/>
    </source>
</evidence>
<keyword evidence="2" id="KW-1185">Reference proteome</keyword>
<organism evidence="1 2">
    <name type="scientific">Mycoplana ramosa</name>
    <name type="common">Mycoplana bullata</name>
    <dbReference type="NCBI Taxonomy" id="40837"/>
    <lineage>
        <taxon>Bacteria</taxon>
        <taxon>Pseudomonadati</taxon>
        <taxon>Pseudomonadota</taxon>
        <taxon>Alphaproteobacteria</taxon>
        <taxon>Hyphomicrobiales</taxon>
        <taxon>Rhizobiaceae</taxon>
        <taxon>Mycoplana</taxon>
    </lineage>
</organism>
<accession>A0ABW3Z2C4</accession>
<sequence>MLRYFDRIAQFTATAGQGTITLGTAINNSMLTLAEAGAVDGNEITYLLEEGDDFEIGRGVVGDGATTVTRAAVQTSKIGGVVGANRMELAGGGRFRVVETADTFNRFENNIGYQALLPEIIKTASWAATIAEAGKMLVYNSAAGGTVTLPPAAASNGEAFHYRAAGNGALTIDPNGAETIEGAATLVLPRGCSALVWTNEGKTAWRAMVLPPQSIARLAGLAGSFQRFTGADTAVMQAIVGPVSQSGGVPTGAIVERGSNANGEYVRFADGTQICSIVGIKNDATLAQGSLFRSNAGATWTFPAAFSTTAGLSVSGTAASGVRWISSSPVSVSSVSILHYQATSSAAMVDSQLSAIGRWF</sequence>
<proteinExistence type="predicted"/>
<comment type="caution">
    <text evidence="1">The sequence shown here is derived from an EMBL/GenBank/DDBJ whole genome shotgun (WGS) entry which is preliminary data.</text>
</comment>
<evidence type="ECO:0000313" key="1">
    <source>
        <dbReference type="EMBL" id="MFD1330271.1"/>
    </source>
</evidence>
<name>A0ABW3Z2C4_MYCRA</name>
<dbReference type="RefSeq" id="WP_374841221.1">
    <property type="nucleotide sequence ID" value="NZ_JBHEEW010000019.1"/>
</dbReference>
<protein>
    <submittedName>
        <fullName evidence="1">Uncharacterized protein</fullName>
    </submittedName>
</protein>
<reference evidence="2" key="1">
    <citation type="journal article" date="2019" name="Int. J. Syst. Evol. Microbiol.">
        <title>The Global Catalogue of Microorganisms (GCM) 10K type strain sequencing project: providing services to taxonomists for standard genome sequencing and annotation.</title>
        <authorList>
            <consortium name="The Broad Institute Genomics Platform"/>
            <consortium name="The Broad Institute Genome Sequencing Center for Infectious Disease"/>
            <person name="Wu L."/>
            <person name="Ma J."/>
        </authorList>
    </citation>
    <scope>NUCLEOTIDE SEQUENCE [LARGE SCALE GENOMIC DNA]</scope>
    <source>
        <strain evidence="2">CCUG 55609</strain>
    </source>
</reference>
<gene>
    <name evidence="1" type="ORF">ACFQ33_20490</name>
</gene>